<accession>A0A0J6WDN4</accession>
<evidence type="ECO:0008006" key="3">
    <source>
        <dbReference type="Google" id="ProtNLM"/>
    </source>
</evidence>
<proteinExistence type="predicted"/>
<comment type="caution">
    <text evidence="1">The sequence shown here is derived from an EMBL/GenBank/DDBJ whole genome shotgun (WGS) entry which is preliminary data.</text>
</comment>
<gene>
    <name evidence="1" type="ORF">MCHLDSM_01746</name>
</gene>
<keyword evidence="2" id="KW-1185">Reference proteome</keyword>
<evidence type="ECO:0000313" key="2">
    <source>
        <dbReference type="Proteomes" id="UP000036513"/>
    </source>
</evidence>
<dbReference type="Proteomes" id="UP000036513">
    <property type="component" value="Unassembled WGS sequence"/>
</dbReference>
<evidence type="ECO:0000313" key="1">
    <source>
        <dbReference type="EMBL" id="KMO79862.1"/>
    </source>
</evidence>
<dbReference type="SMR" id="A0A0J6WDN4"/>
<dbReference type="EMBL" id="JYNL01000017">
    <property type="protein sequence ID" value="KMO79862.1"/>
    <property type="molecule type" value="Genomic_DNA"/>
</dbReference>
<reference evidence="1 2" key="1">
    <citation type="journal article" date="2015" name="Genome Biol. Evol.">
        <title>Characterization of Three Mycobacterium spp. with Potential Use in Bioremediation by Genome Sequencing and Comparative Genomics.</title>
        <authorList>
            <person name="Das S."/>
            <person name="Pettersson B.M."/>
            <person name="Behra P.R."/>
            <person name="Ramesh M."/>
            <person name="Dasgupta S."/>
            <person name="Bhattacharya A."/>
            <person name="Kirsebom L.A."/>
        </authorList>
    </citation>
    <scope>NUCLEOTIDE SEQUENCE [LARGE SCALE GENOMIC DNA]</scope>
    <source>
        <strain evidence="1 2">DSM 43826</strain>
    </source>
</reference>
<name>A0A0J6WDN4_9MYCO</name>
<protein>
    <recommendedName>
        <fullName evidence="3">DNA-binding protein</fullName>
    </recommendedName>
</protein>
<organism evidence="1 2">
    <name type="scientific">Mycolicibacterium chlorophenolicum</name>
    <dbReference type="NCBI Taxonomy" id="37916"/>
    <lineage>
        <taxon>Bacteria</taxon>
        <taxon>Bacillati</taxon>
        <taxon>Actinomycetota</taxon>
        <taxon>Actinomycetes</taxon>
        <taxon>Mycobacteriales</taxon>
        <taxon>Mycobacteriaceae</taxon>
        <taxon>Mycolicibacterium</taxon>
    </lineage>
</organism>
<dbReference type="RefSeq" id="WP_006246608.1">
    <property type="nucleotide sequence ID" value="NZ_JYNL01000017.1"/>
</dbReference>
<sequence>MTELFVLEPAAADEPSDRIPEGLPVGGAERGPLERALRNAGLAIASVPFDVLIDAPDGGDDRRELRAAVTAVVHAAADTELERLRAAVQTDPDDGLDVALWGPAPDSVAVSKAAFADLQDQFAARRQLSIESLSRDDAAQLLGVAPQSITAKLAAGKLVGLKVGREWRLPMWQFDSDDPSGILPDLDRLQSVFPGGVVSLSAWMQREQPEFGGRSAREVMSRRGSEPVIALAQALTAAAW</sequence>
<dbReference type="PATRIC" id="fig|37916.4.peg.1655"/>
<dbReference type="AlphaFoldDB" id="A0A0J6WDN4"/>